<protein>
    <submittedName>
        <fullName evidence="3">MerR family transcriptional regulator</fullName>
    </submittedName>
</protein>
<name>A0A3S1B7A5_9BACL</name>
<dbReference type="Proteomes" id="UP000272464">
    <property type="component" value="Unassembled WGS sequence"/>
</dbReference>
<dbReference type="Pfam" id="PF13411">
    <property type="entry name" value="MerR_1"/>
    <property type="match status" value="1"/>
</dbReference>
<dbReference type="GO" id="GO:0003677">
    <property type="term" value="F:DNA binding"/>
    <property type="evidence" value="ECO:0007669"/>
    <property type="project" value="UniProtKB-KW"/>
</dbReference>
<keyword evidence="4" id="KW-1185">Reference proteome</keyword>
<evidence type="ECO:0000313" key="3">
    <source>
        <dbReference type="EMBL" id="RUT33665.1"/>
    </source>
</evidence>
<dbReference type="AlphaFoldDB" id="A0A3S1B7A5"/>
<feature type="domain" description="HTH merR-type" evidence="2">
    <location>
        <begin position="1"/>
        <end position="71"/>
    </location>
</feature>
<dbReference type="GO" id="GO:0003700">
    <property type="term" value="F:DNA-binding transcription factor activity"/>
    <property type="evidence" value="ECO:0007669"/>
    <property type="project" value="InterPro"/>
</dbReference>
<dbReference type="RefSeq" id="WP_127198779.1">
    <property type="nucleotide sequence ID" value="NZ_RZNX01000002.1"/>
</dbReference>
<dbReference type="SMART" id="SM00422">
    <property type="entry name" value="HTH_MERR"/>
    <property type="match status" value="1"/>
</dbReference>
<sequence length="123" mass="14095">MSFSIKEVAEMLGIPPHTIRYYEKEGVLPSIGRDPHGNRMFEQKDLEWMDIMMWLRATGMSVAVIRQMVELAAKGVSTIPERKAILEQHKLELQRKQVELDKANEAVDKKLSIYESLLTGNPN</sequence>
<dbReference type="InterPro" id="IPR000551">
    <property type="entry name" value="MerR-type_HTH_dom"/>
</dbReference>
<dbReference type="CDD" id="cd01109">
    <property type="entry name" value="HTH_YyaN"/>
    <property type="match status" value="1"/>
</dbReference>
<evidence type="ECO:0000313" key="4">
    <source>
        <dbReference type="Proteomes" id="UP000272464"/>
    </source>
</evidence>
<reference evidence="3 4" key="1">
    <citation type="submission" date="2018-12" db="EMBL/GenBank/DDBJ databases">
        <authorList>
            <person name="Sun L."/>
            <person name="Chen Z."/>
        </authorList>
    </citation>
    <scope>NUCLEOTIDE SEQUENCE [LARGE SCALE GENOMIC DNA]</scope>
    <source>
        <strain evidence="3 4">3-5-3</strain>
    </source>
</reference>
<dbReference type="EMBL" id="RZNX01000002">
    <property type="protein sequence ID" value="RUT33665.1"/>
    <property type="molecule type" value="Genomic_DNA"/>
</dbReference>
<dbReference type="PROSITE" id="PS50937">
    <property type="entry name" value="HTH_MERR_2"/>
    <property type="match status" value="1"/>
</dbReference>
<evidence type="ECO:0000256" key="1">
    <source>
        <dbReference type="ARBA" id="ARBA00023125"/>
    </source>
</evidence>
<dbReference type="InterPro" id="IPR009061">
    <property type="entry name" value="DNA-bd_dom_put_sf"/>
</dbReference>
<dbReference type="SUPFAM" id="SSF46955">
    <property type="entry name" value="Putative DNA-binding domain"/>
    <property type="match status" value="1"/>
</dbReference>
<organism evidence="3 4">
    <name type="scientific">Paenibacillus zeisoli</name>
    <dbReference type="NCBI Taxonomy" id="2496267"/>
    <lineage>
        <taxon>Bacteria</taxon>
        <taxon>Bacillati</taxon>
        <taxon>Bacillota</taxon>
        <taxon>Bacilli</taxon>
        <taxon>Bacillales</taxon>
        <taxon>Paenibacillaceae</taxon>
        <taxon>Paenibacillus</taxon>
    </lineage>
</organism>
<dbReference type="PANTHER" id="PTHR30204:SF83">
    <property type="entry name" value="TRANSCRIPTIONAL REGULATOR, MERR FAMILY"/>
    <property type="match status" value="1"/>
</dbReference>
<accession>A0A3S1B7A5</accession>
<dbReference type="Gene3D" id="1.10.1660.10">
    <property type="match status" value="1"/>
</dbReference>
<evidence type="ECO:0000259" key="2">
    <source>
        <dbReference type="PROSITE" id="PS50937"/>
    </source>
</evidence>
<keyword evidence="1" id="KW-0238">DNA-binding</keyword>
<gene>
    <name evidence="3" type="ORF">EJP77_08495</name>
</gene>
<comment type="caution">
    <text evidence="3">The sequence shown here is derived from an EMBL/GenBank/DDBJ whole genome shotgun (WGS) entry which is preliminary data.</text>
</comment>
<dbReference type="PANTHER" id="PTHR30204">
    <property type="entry name" value="REDOX-CYCLING DRUG-SENSING TRANSCRIPTIONAL ACTIVATOR SOXR"/>
    <property type="match status" value="1"/>
</dbReference>
<dbReference type="InterPro" id="IPR047057">
    <property type="entry name" value="MerR_fam"/>
</dbReference>
<dbReference type="OrthoDB" id="9811174at2"/>
<proteinExistence type="predicted"/>